<sequence length="230" mass="26011">MGQQARPAVTPLGIAVLALLEERPMHPYEMYQLLIARREDVLVKVRPGSLYHTVARLAEQHMVQSEGVDREGNRPERTTYRITEGGRTALRARIAEIVRYPAPEYPMFPVALAEAHNLPKDDVLALLRERVGHLEADRADVATMITWADERRVPRRYTVTLPYLHAMLGAEIEWVNRFLDELASGALEWETFDAHTGAREADHQHHHLWSSGDEAQLPPTRRGAVGSPPP</sequence>
<dbReference type="Gene3D" id="1.10.10.10">
    <property type="entry name" value="Winged helix-like DNA-binding domain superfamily/Winged helix DNA-binding domain"/>
    <property type="match status" value="1"/>
</dbReference>
<keyword evidence="4" id="KW-1185">Reference proteome</keyword>
<evidence type="ECO:0000313" key="3">
    <source>
        <dbReference type="EMBL" id="KIA65627.1"/>
    </source>
</evidence>
<dbReference type="Pfam" id="PF03551">
    <property type="entry name" value="PadR"/>
    <property type="match status" value="1"/>
</dbReference>
<dbReference type="Proteomes" id="UP000031364">
    <property type="component" value="Unassembled WGS sequence"/>
</dbReference>
<reference evidence="3 4" key="1">
    <citation type="journal article" date="2014" name="Int. J. Syst. Evol. Microbiol.">
        <title>Nocardia vulneris sp. nov., isolated from wounds of human patients in North America.</title>
        <authorList>
            <person name="Lasker B.A."/>
            <person name="Bell M."/>
            <person name="Klenk H.P."/>
            <person name="Sproer C."/>
            <person name="Schumann C."/>
            <person name="Schumann P."/>
            <person name="Brown J.M."/>
        </authorList>
    </citation>
    <scope>NUCLEOTIDE SEQUENCE [LARGE SCALE GENOMIC DNA]</scope>
    <source>
        <strain evidence="3 4">W9851</strain>
    </source>
</reference>
<dbReference type="EMBL" id="JNFP01000006">
    <property type="protein sequence ID" value="KIA65627.1"/>
    <property type="molecule type" value="Genomic_DNA"/>
</dbReference>
<feature type="domain" description="Transcription regulator PadR N-terminal" evidence="2">
    <location>
        <begin position="16"/>
        <end position="91"/>
    </location>
</feature>
<evidence type="ECO:0000256" key="1">
    <source>
        <dbReference type="SAM" id="MobiDB-lite"/>
    </source>
</evidence>
<gene>
    <name evidence="3" type="ORF">FG87_06190</name>
</gene>
<dbReference type="PANTHER" id="PTHR43252">
    <property type="entry name" value="TRANSCRIPTIONAL REGULATOR YQJI"/>
    <property type="match status" value="1"/>
</dbReference>
<evidence type="ECO:0000313" key="4">
    <source>
        <dbReference type="Proteomes" id="UP000031364"/>
    </source>
</evidence>
<dbReference type="InterPro" id="IPR036388">
    <property type="entry name" value="WH-like_DNA-bd_sf"/>
</dbReference>
<dbReference type="SUPFAM" id="SSF46785">
    <property type="entry name" value="Winged helix' DNA-binding domain"/>
    <property type="match status" value="1"/>
</dbReference>
<feature type="region of interest" description="Disordered" evidence="1">
    <location>
        <begin position="200"/>
        <end position="230"/>
    </location>
</feature>
<proteinExistence type="predicted"/>
<evidence type="ECO:0000259" key="2">
    <source>
        <dbReference type="Pfam" id="PF03551"/>
    </source>
</evidence>
<accession>A0ABR4ZKL3</accession>
<name>A0ABR4ZKL3_9NOCA</name>
<dbReference type="RefSeq" id="WP_043665862.1">
    <property type="nucleotide sequence ID" value="NZ_BDCI01000021.1"/>
</dbReference>
<protein>
    <submittedName>
        <fullName evidence="3">Transcriptional regulator</fullName>
    </submittedName>
</protein>
<dbReference type="PANTHER" id="PTHR43252:SF2">
    <property type="entry name" value="TRANSCRIPTION REGULATOR, PADR-LIKE FAMILY"/>
    <property type="match status" value="1"/>
</dbReference>
<dbReference type="InterPro" id="IPR005149">
    <property type="entry name" value="Tscrpt_reg_PadR_N"/>
</dbReference>
<organism evidence="3 4">
    <name type="scientific">Nocardia vulneris</name>
    <dbReference type="NCBI Taxonomy" id="1141657"/>
    <lineage>
        <taxon>Bacteria</taxon>
        <taxon>Bacillati</taxon>
        <taxon>Actinomycetota</taxon>
        <taxon>Actinomycetes</taxon>
        <taxon>Mycobacteriales</taxon>
        <taxon>Nocardiaceae</taxon>
        <taxon>Nocardia</taxon>
    </lineage>
</organism>
<comment type="caution">
    <text evidence="3">The sequence shown here is derived from an EMBL/GenBank/DDBJ whole genome shotgun (WGS) entry which is preliminary data.</text>
</comment>
<dbReference type="InterPro" id="IPR036390">
    <property type="entry name" value="WH_DNA-bd_sf"/>
</dbReference>